<reference evidence="1" key="2">
    <citation type="journal article" date="2015" name="Data Brief">
        <title>Shoot transcriptome of the giant reed, Arundo donax.</title>
        <authorList>
            <person name="Barrero R.A."/>
            <person name="Guerrero F.D."/>
            <person name="Moolhuijzen P."/>
            <person name="Goolsby J.A."/>
            <person name="Tidwell J."/>
            <person name="Bellgard S.E."/>
            <person name="Bellgard M.I."/>
        </authorList>
    </citation>
    <scope>NUCLEOTIDE SEQUENCE</scope>
    <source>
        <tissue evidence="1">Shoot tissue taken approximately 20 cm above the soil surface</tissue>
    </source>
</reference>
<name>A0A0A9DAD5_ARUDO</name>
<dbReference type="EMBL" id="GBRH01212341">
    <property type="protein sequence ID" value="JAD85554.1"/>
    <property type="molecule type" value="Transcribed_RNA"/>
</dbReference>
<reference evidence="1" key="1">
    <citation type="submission" date="2014-09" db="EMBL/GenBank/DDBJ databases">
        <authorList>
            <person name="Magalhaes I.L.F."/>
            <person name="Oliveira U."/>
            <person name="Santos F.R."/>
            <person name="Vidigal T.H.D.A."/>
            <person name="Brescovit A.D."/>
            <person name="Santos A.J."/>
        </authorList>
    </citation>
    <scope>NUCLEOTIDE SEQUENCE</scope>
    <source>
        <tissue evidence="1">Shoot tissue taken approximately 20 cm above the soil surface</tissue>
    </source>
</reference>
<proteinExistence type="predicted"/>
<accession>A0A0A9DAD5</accession>
<organism evidence="1">
    <name type="scientific">Arundo donax</name>
    <name type="common">Giant reed</name>
    <name type="synonym">Donax arundinaceus</name>
    <dbReference type="NCBI Taxonomy" id="35708"/>
    <lineage>
        <taxon>Eukaryota</taxon>
        <taxon>Viridiplantae</taxon>
        <taxon>Streptophyta</taxon>
        <taxon>Embryophyta</taxon>
        <taxon>Tracheophyta</taxon>
        <taxon>Spermatophyta</taxon>
        <taxon>Magnoliopsida</taxon>
        <taxon>Liliopsida</taxon>
        <taxon>Poales</taxon>
        <taxon>Poaceae</taxon>
        <taxon>PACMAD clade</taxon>
        <taxon>Arundinoideae</taxon>
        <taxon>Arundineae</taxon>
        <taxon>Arundo</taxon>
    </lineage>
</organism>
<sequence length="117" mass="13184">MYAGIESECFGENVTGENLESKAFLQVYKSVLNSTATEDSLVRLSHFAIVHALYVEYQNSYIQKLQQSIPMTFIPKTAVQFCQVGTWSWQIQLPTPMEPIPEARHSLSPMCFFNGGS</sequence>
<evidence type="ECO:0000313" key="1">
    <source>
        <dbReference type="EMBL" id="JAD85554.1"/>
    </source>
</evidence>
<dbReference type="AlphaFoldDB" id="A0A0A9DAD5"/>
<protein>
    <submittedName>
        <fullName evidence="1">Uncharacterized protein</fullName>
    </submittedName>
</protein>